<name>A0A2S5AEF7_9FLAO</name>
<comment type="similarity">
    <text evidence="1">Belongs to the AHA1 family.</text>
</comment>
<protein>
    <submittedName>
        <fullName evidence="3">Polyketide cyclase</fullName>
    </submittedName>
</protein>
<dbReference type="CDD" id="cd08897">
    <property type="entry name" value="SRPBCC_CalC_Aha1-like_4"/>
    <property type="match status" value="1"/>
</dbReference>
<dbReference type="RefSeq" id="WP_103805091.1">
    <property type="nucleotide sequence ID" value="NZ_PQVG01000002.1"/>
</dbReference>
<proteinExistence type="inferred from homology"/>
<reference evidence="3 4" key="1">
    <citation type="submission" date="2018-01" db="EMBL/GenBank/DDBJ databases">
        <authorList>
            <person name="Gaut B.S."/>
            <person name="Morton B.R."/>
            <person name="Clegg M.T."/>
            <person name="Duvall M.R."/>
        </authorList>
    </citation>
    <scope>NUCLEOTIDE SEQUENCE [LARGE SCALE GENOMIC DNA]</scope>
    <source>
        <strain evidence="3 4">HR-AY</strain>
    </source>
</reference>
<dbReference type="Gene3D" id="3.30.530.20">
    <property type="match status" value="1"/>
</dbReference>
<sequence length="138" mass="15992">MTAKKTITVETLIKAPIEKIWEFWTNPEDITKWCTASEDWHTTRAENNLKTGGKFLTRMEAKDGSFGFDFEGIYTDVITNEKIGYTTLDDRKVDITFSQTESGIQITETFEAENENPIEMQKMGWQAILNNFKNYTEK</sequence>
<evidence type="ECO:0000256" key="1">
    <source>
        <dbReference type="ARBA" id="ARBA00006817"/>
    </source>
</evidence>
<comment type="caution">
    <text evidence="3">The sequence shown here is derived from an EMBL/GenBank/DDBJ whole genome shotgun (WGS) entry which is preliminary data.</text>
</comment>
<dbReference type="AlphaFoldDB" id="A0A2S5AEF7"/>
<dbReference type="EMBL" id="PQVG01000002">
    <property type="protein sequence ID" value="POY40905.1"/>
    <property type="molecule type" value="Genomic_DNA"/>
</dbReference>
<evidence type="ECO:0000259" key="2">
    <source>
        <dbReference type="Pfam" id="PF08327"/>
    </source>
</evidence>
<dbReference type="Proteomes" id="UP000237310">
    <property type="component" value="Unassembled WGS sequence"/>
</dbReference>
<gene>
    <name evidence="3" type="ORF">C3L50_05260</name>
</gene>
<dbReference type="InterPro" id="IPR023393">
    <property type="entry name" value="START-like_dom_sf"/>
</dbReference>
<dbReference type="OrthoDB" id="384974at2"/>
<dbReference type="SUPFAM" id="SSF55961">
    <property type="entry name" value="Bet v1-like"/>
    <property type="match status" value="1"/>
</dbReference>
<accession>A0A2S5AEF7</accession>
<dbReference type="InterPro" id="IPR013538">
    <property type="entry name" value="ASHA1/2-like_C"/>
</dbReference>
<organism evidence="3 4">
    <name type="scientific">Flavobacterium alvei</name>
    <dbReference type="NCBI Taxonomy" id="2080416"/>
    <lineage>
        <taxon>Bacteria</taxon>
        <taxon>Pseudomonadati</taxon>
        <taxon>Bacteroidota</taxon>
        <taxon>Flavobacteriia</taxon>
        <taxon>Flavobacteriales</taxon>
        <taxon>Flavobacteriaceae</taxon>
        <taxon>Flavobacterium</taxon>
    </lineage>
</organism>
<evidence type="ECO:0000313" key="4">
    <source>
        <dbReference type="Proteomes" id="UP000237310"/>
    </source>
</evidence>
<keyword evidence="4" id="KW-1185">Reference proteome</keyword>
<feature type="domain" description="Activator of Hsp90 ATPase homologue 1/2-like C-terminal" evidence="2">
    <location>
        <begin position="14"/>
        <end position="136"/>
    </location>
</feature>
<dbReference type="Pfam" id="PF08327">
    <property type="entry name" value="AHSA1"/>
    <property type="match status" value="1"/>
</dbReference>
<evidence type="ECO:0000313" key="3">
    <source>
        <dbReference type="EMBL" id="POY40905.1"/>
    </source>
</evidence>